<protein>
    <submittedName>
        <fullName evidence="2">DUF2249 domain-containing protein</fullName>
    </submittedName>
</protein>
<feature type="domain" description="DUF2249" evidence="1">
    <location>
        <begin position="6"/>
        <end position="73"/>
    </location>
</feature>
<dbReference type="Proteomes" id="UP001559025">
    <property type="component" value="Unassembled WGS sequence"/>
</dbReference>
<dbReference type="InterPro" id="IPR036868">
    <property type="entry name" value="TusA-like_sf"/>
</dbReference>
<proteinExistence type="predicted"/>
<sequence length="167" mass="18055">MTDYVELDVRPILTAGGEPFGCIMETVASLKPGEGLRLLAPFRPVPLFGALGSKGFTHQDREIGGGDWEVLFTPTAGPAASPAEAVGDRWPTPLMHLDNRGLMPPEPMVKVLGAVEAMQVGEVMEALLDREPTFLFPQLTQRGHEWQGGFDPDGTVYRLQVRIGTGS</sequence>
<dbReference type="CDD" id="cd00291">
    <property type="entry name" value="SirA_YedF_YeeD"/>
    <property type="match status" value="1"/>
</dbReference>
<evidence type="ECO:0000313" key="3">
    <source>
        <dbReference type="Proteomes" id="UP001559025"/>
    </source>
</evidence>
<reference evidence="2 3" key="1">
    <citation type="submission" date="2024-01" db="EMBL/GenBank/DDBJ databases">
        <title>New evidence supports the origin of RcGTA from prophage.</title>
        <authorList>
            <person name="Xu Y."/>
            <person name="Liu B."/>
            <person name="Chen F."/>
        </authorList>
    </citation>
    <scope>NUCLEOTIDE SEQUENCE [LARGE SCALE GENOMIC DNA]</scope>
    <source>
        <strain evidence="2 3">CBW1107-2</strain>
    </source>
</reference>
<organism evidence="2 3">
    <name type="scientific">Neoaquamicrobium sediminum</name>
    <dbReference type="NCBI Taxonomy" id="1849104"/>
    <lineage>
        <taxon>Bacteria</taxon>
        <taxon>Pseudomonadati</taxon>
        <taxon>Pseudomonadota</taxon>
        <taxon>Alphaproteobacteria</taxon>
        <taxon>Hyphomicrobiales</taxon>
        <taxon>Phyllobacteriaceae</taxon>
        <taxon>Neoaquamicrobium</taxon>
    </lineage>
</organism>
<gene>
    <name evidence="2" type="ORF">V1479_25125</name>
</gene>
<keyword evidence="3" id="KW-1185">Reference proteome</keyword>
<dbReference type="RefSeq" id="WP_368805260.1">
    <property type="nucleotide sequence ID" value="NZ_JAZHFV010000017.1"/>
</dbReference>
<name>A0ABV3X0X5_9HYPH</name>
<accession>A0ABV3X0X5</accession>
<dbReference type="EMBL" id="JAZHFV010000017">
    <property type="protein sequence ID" value="MEX4010594.1"/>
    <property type="molecule type" value="Genomic_DNA"/>
</dbReference>
<dbReference type="Gene3D" id="3.30.110.40">
    <property type="entry name" value="TusA-like domain"/>
    <property type="match status" value="1"/>
</dbReference>
<feature type="domain" description="DUF2249" evidence="1">
    <location>
        <begin position="97"/>
        <end position="161"/>
    </location>
</feature>
<comment type="caution">
    <text evidence="2">The sequence shown here is derived from an EMBL/GenBank/DDBJ whole genome shotgun (WGS) entry which is preliminary data.</text>
</comment>
<evidence type="ECO:0000259" key="1">
    <source>
        <dbReference type="Pfam" id="PF10006"/>
    </source>
</evidence>
<dbReference type="InterPro" id="IPR018720">
    <property type="entry name" value="DUF2249"/>
</dbReference>
<dbReference type="SUPFAM" id="SSF64307">
    <property type="entry name" value="SirA-like"/>
    <property type="match status" value="1"/>
</dbReference>
<evidence type="ECO:0000313" key="2">
    <source>
        <dbReference type="EMBL" id="MEX4010594.1"/>
    </source>
</evidence>
<dbReference type="Pfam" id="PF10006">
    <property type="entry name" value="DUF2249"/>
    <property type="match status" value="2"/>
</dbReference>